<dbReference type="RefSeq" id="WP_038241462.1">
    <property type="nucleotide sequence ID" value="NZ_CAWNPE010000001.1"/>
</dbReference>
<evidence type="ECO:0000256" key="7">
    <source>
        <dbReference type="RuleBase" id="RU362065"/>
    </source>
</evidence>
<keyword evidence="12" id="KW-0966">Cell projection</keyword>
<keyword evidence="12" id="KW-0282">Flagellum</keyword>
<evidence type="ECO:0000256" key="6">
    <source>
        <dbReference type="ARBA" id="ARBA00023143"/>
    </source>
</evidence>
<evidence type="ECO:0000256" key="1">
    <source>
        <dbReference type="ARBA" id="ARBA00004365"/>
    </source>
</evidence>
<evidence type="ECO:0000256" key="2">
    <source>
        <dbReference type="ARBA" id="ARBA00004613"/>
    </source>
</evidence>
<dbReference type="InterPro" id="IPR002371">
    <property type="entry name" value="FlgK"/>
</dbReference>
<protein>
    <recommendedName>
        <fullName evidence="4 7">Flagellar hook-associated protein 1</fullName>
        <shortName evidence="7">HAP1</shortName>
    </recommendedName>
</protein>
<evidence type="ECO:0000259" key="11">
    <source>
        <dbReference type="Pfam" id="PF22638"/>
    </source>
</evidence>
<proteinExistence type="inferred from homology"/>
<dbReference type="PRINTS" id="PR01005">
    <property type="entry name" value="FLGHOOKAP1"/>
</dbReference>
<dbReference type="NCBIfam" id="TIGR02492">
    <property type="entry name" value="flgK_ends"/>
    <property type="match status" value="1"/>
</dbReference>
<keyword evidence="6 7" id="KW-0975">Bacterial flagellum</keyword>
<keyword evidence="5 7" id="KW-0964">Secreted</keyword>
<feature type="domain" description="Flagellar basal body rod protein N-terminal" evidence="8">
    <location>
        <begin position="6"/>
        <end position="30"/>
    </location>
</feature>
<comment type="subcellular location">
    <subcellularLocation>
        <location evidence="1 7">Bacterial flagellum</location>
    </subcellularLocation>
    <subcellularLocation>
        <location evidence="2 7">Secreted</location>
    </subcellularLocation>
</comment>
<evidence type="ECO:0000313" key="12">
    <source>
        <dbReference type="EMBL" id="MBD2799732.1"/>
    </source>
</evidence>
<evidence type="ECO:0000259" key="8">
    <source>
        <dbReference type="Pfam" id="PF00460"/>
    </source>
</evidence>
<dbReference type="SUPFAM" id="SSF64518">
    <property type="entry name" value="Phase 1 flagellin"/>
    <property type="match status" value="1"/>
</dbReference>
<dbReference type="GO" id="GO:0005198">
    <property type="term" value="F:structural molecule activity"/>
    <property type="evidence" value="ECO:0007669"/>
    <property type="project" value="UniProtKB-UniRule"/>
</dbReference>
<evidence type="ECO:0000259" key="10">
    <source>
        <dbReference type="Pfam" id="PF21158"/>
    </source>
</evidence>
<dbReference type="GeneID" id="97124236"/>
<evidence type="ECO:0000256" key="3">
    <source>
        <dbReference type="ARBA" id="ARBA00009677"/>
    </source>
</evidence>
<feature type="domain" description="Flagellar hook-associated protein FlgK helical" evidence="11">
    <location>
        <begin position="94"/>
        <end position="328"/>
    </location>
</feature>
<reference evidence="12" key="1">
    <citation type="submission" date="2020-09" db="EMBL/GenBank/DDBJ databases">
        <authorList>
            <person name="Palma L."/>
            <person name="Caballero P."/>
            <person name="Berry C."/>
            <person name="Del Valle E."/>
        </authorList>
    </citation>
    <scope>NUCLEOTIDE SEQUENCE</scope>
    <source>
        <strain evidence="12">M</strain>
    </source>
</reference>
<evidence type="ECO:0000259" key="9">
    <source>
        <dbReference type="Pfam" id="PF06429"/>
    </source>
</evidence>
<reference evidence="12" key="2">
    <citation type="journal article" date="2024" name="Toxins">
        <title>Genome Sequence Analysis of Native Xenorhabdus Strains Isolated from Entomopathogenic Nematodes in Argentina.</title>
        <authorList>
            <person name="Palma L."/>
            <person name="Frizzo L."/>
            <person name="Kaiser S."/>
            <person name="Berry C."/>
            <person name="Caballero P."/>
            <person name="Bode H.B."/>
            <person name="Del Valle E.E."/>
        </authorList>
    </citation>
    <scope>NUCLEOTIDE SEQUENCE</scope>
    <source>
        <strain evidence="12">M</strain>
    </source>
</reference>
<sequence>MSNSLMNTAMSGINAAQVAMGVVGNNIANSKNADYNRQNTVMTQNNGTMSPVGFVGNGVVVSSINREYSEFVSQQYNTAQSKHANMQVYHQQVSEINNLLADKDTSLSIQIEDFFKSLGTVESNAEDSAARTTVLGKAEGLVNSFKKVDEHLRQIDEGINSKIEKNVQAINKYAEEVAKLNNEITYMRGTGNGEPLALLDKRDEVVNRLNKLVGVNVVQQDGGAYSVSFGGGITLVTGKKAFQLEAIPSSADINRMTLGYNNGTGETREIDERFITQGELGGALRVRRGSVDTTRNELNQLALVMADQFNKVQNSGYDIKGEQGTDFFGFKKDPLVNTNSNNKGQAKVKVEYTDTTKVKASDYTLKFENGNWNVQRVSDNAPIKPEVNGNVLEFDGLKVTIDNAAGGAENRDSFTLKTVGNVIQELEVKLKDSAELATATERGAGPSDNRNVKKFLELQDKRLIDEKASFAGGYASLVSRVGIDANRAKVDTDTQQHIVDKLESTRQSVSGVNMDEEYGELQRLQQYYLANARVIQTASTLFDAILGIR</sequence>
<dbReference type="PANTHER" id="PTHR30033">
    <property type="entry name" value="FLAGELLAR HOOK-ASSOCIATED PROTEIN 1"/>
    <property type="match status" value="1"/>
</dbReference>
<dbReference type="AlphaFoldDB" id="A0AAW3YP06"/>
<dbReference type="GO" id="GO:0044780">
    <property type="term" value="P:bacterial-type flagellum assembly"/>
    <property type="evidence" value="ECO:0007669"/>
    <property type="project" value="InterPro"/>
</dbReference>
<dbReference type="InterPro" id="IPR001444">
    <property type="entry name" value="Flag_bb_rod_N"/>
</dbReference>
<comment type="similarity">
    <text evidence="3 7">Belongs to the flagella basal body rod proteins family.</text>
</comment>
<comment type="caution">
    <text evidence="12">The sequence shown here is derived from an EMBL/GenBank/DDBJ whole genome shotgun (WGS) entry which is preliminary data.</text>
</comment>
<dbReference type="GO" id="GO:0005576">
    <property type="term" value="C:extracellular region"/>
    <property type="evidence" value="ECO:0007669"/>
    <property type="project" value="UniProtKB-SubCell"/>
</dbReference>
<accession>A0AAW3YP06</accession>
<dbReference type="EMBL" id="JACXBF010000117">
    <property type="protein sequence ID" value="MBD2799732.1"/>
    <property type="molecule type" value="Genomic_DNA"/>
</dbReference>
<feature type="domain" description="Flagellar basal-body/hook protein C-terminal" evidence="9">
    <location>
        <begin position="508"/>
        <end position="546"/>
    </location>
</feature>
<feature type="domain" description="Flagellar hook-associated protein 1 D2-like" evidence="10">
    <location>
        <begin position="338"/>
        <end position="418"/>
    </location>
</feature>
<dbReference type="InterPro" id="IPR053927">
    <property type="entry name" value="FlgK_helical"/>
</dbReference>
<dbReference type="Pfam" id="PF22638">
    <property type="entry name" value="FlgK_D1"/>
    <property type="match status" value="1"/>
</dbReference>
<name>A0AAW3YP06_9GAMM</name>
<dbReference type="Pfam" id="PF21158">
    <property type="entry name" value="flgK_1st_1"/>
    <property type="match status" value="1"/>
</dbReference>
<dbReference type="InterPro" id="IPR049119">
    <property type="entry name" value="FlgK_D2-like"/>
</dbReference>
<dbReference type="PANTHER" id="PTHR30033:SF1">
    <property type="entry name" value="FLAGELLAR HOOK-ASSOCIATED PROTEIN 1"/>
    <property type="match status" value="1"/>
</dbReference>
<dbReference type="InterPro" id="IPR010930">
    <property type="entry name" value="Flg_bb/hook_C_dom"/>
</dbReference>
<keyword evidence="12" id="KW-0969">Cilium</keyword>
<organism evidence="12">
    <name type="scientific">Xenorhabdus szentirmaii</name>
    <dbReference type="NCBI Taxonomy" id="290112"/>
    <lineage>
        <taxon>Bacteria</taxon>
        <taxon>Pseudomonadati</taxon>
        <taxon>Pseudomonadota</taxon>
        <taxon>Gammaproteobacteria</taxon>
        <taxon>Enterobacterales</taxon>
        <taxon>Morganellaceae</taxon>
        <taxon>Xenorhabdus</taxon>
    </lineage>
</organism>
<gene>
    <name evidence="7 12" type="primary">flgK</name>
    <name evidence="12" type="ORF">ID854_04480</name>
</gene>
<dbReference type="Proteomes" id="UP001193920">
    <property type="component" value="Unassembled WGS sequence"/>
</dbReference>
<evidence type="ECO:0000256" key="5">
    <source>
        <dbReference type="ARBA" id="ARBA00022525"/>
    </source>
</evidence>
<dbReference type="Pfam" id="PF00460">
    <property type="entry name" value="Flg_bb_rod"/>
    <property type="match status" value="1"/>
</dbReference>
<evidence type="ECO:0000256" key="4">
    <source>
        <dbReference type="ARBA" id="ARBA00016244"/>
    </source>
</evidence>
<dbReference type="GO" id="GO:0009424">
    <property type="term" value="C:bacterial-type flagellum hook"/>
    <property type="evidence" value="ECO:0007669"/>
    <property type="project" value="UniProtKB-UniRule"/>
</dbReference>
<dbReference type="Pfam" id="PF06429">
    <property type="entry name" value="Flg_bbr_C"/>
    <property type="match status" value="1"/>
</dbReference>